<feature type="region of interest" description="Disordered" evidence="1">
    <location>
        <begin position="107"/>
        <end position="134"/>
    </location>
</feature>
<proteinExistence type="predicted"/>
<dbReference type="AlphaFoldDB" id="A0A1E8PQ50"/>
<evidence type="ECO:0000313" key="3">
    <source>
        <dbReference type="EMBL" id="OFJ48416.1"/>
    </source>
</evidence>
<dbReference type="Proteomes" id="UP000092634">
    <property type="component" value="Unassembled WGS sequence"/>
</dbReference>
<evidence type="ECO:0000256" key="2">
    <source>
        <dbReference type="SAM" id="SignalP"/>
    </source>
</evidence>
<gene>
    <name evidence="3" type="ORF">BA896_005155</name>
</gene>
<evidence type="ECO:0008006" key="5">
    <source>
        <dbReference type="Google" id="ProtNLM"/>
    </source>
</evidence>
<accession>A0A1E8PQ50</accession>
<comment type="caution">
    <text evidence="3">The sequence shown here is derived from an EMBL/GenBank/DDBJ whole genome shotgun (WGS) entry which is preliminary data.</text>
</comment>
<reference evidence="3 4" key="1">
    <citation type="submission" date="2016-10" db="EMBL/GenBank/DDBJ databases">
        <title>Updated version of Genome Assembly of Janthinobacterium lividum ERGS5:01.</title>
        <authorList>
            <person name="Kumar R."/>
            <person name="Acharya V."/>
            <person name="Singh D."/>
        </authorList>
    </citation>
    <scope>NUCLEOTIDE SEQUENCE [LARGE SCALE GENOMIC DNA]</scope>
    <source>
        <strain evidence="3 4">ERGS5:01</strain>
    </source>
</reference>
<keyword evidence="2" id="KW-0732">Signal</keyword>
<feature type="compositionally biased region" description="Pro residues" evidence="1">
    <location>
        <begin position="124"/>
        <end position="134"/>
    </location>
</feature>
<feature type="compositionally biased region" description="Basic and acidic residues" evidence="1">
    <location>
        <begin position="107"/>
        <end position="118"/>
    </location>
</feature>
<feature type="signal peptide" evidence="2">
    <location>
        <begin position="1"/>
        <end position="24"/>
    </location>
</feature>
<protein>
    <recommendedName>
        <fullName evidence="5">DUF2782 domain-containing protein</fullName>
    </recommendedName>
</protein>
<sequence>MMRTSTLWTFLALPLLAASAIASAQTPAKPSEAPPQLERIEEMGEAPITVAPAAAKQQISEKREAGVTSEVKVTTGGSTYYMKPAAGADQANGSALRGPQWKVLEFDLGKKKQKQRDEEAADAPAPPAPPAAAK</sequence>
<evidence type="ECO:0000313" key="4">
    <source>
        <dbReference type="Proteomes" id="UP000092634"/>
    </source>
</evidence>
<feature type="chain" id="PRO_5009214619" description="DUF2782 domain-containing protein" evidence="2">
    <location>
        <begin position="25"/>
        <end position="134"/>
    </location>
</feature>
<evidence type="ECO:0000256" key="1">
    <source>
        <dbReference type="SAM" id="MobiDB-lite"/>
    </source>
</evidence>
<organism evidence="3 4">
    <name type="scientific">Janthinobacterium lividum</name>
    <dbReference type="NCBI Taxonomy" id="29581"/>
    <lineage>
        <taxon>Bacteria</taxon>
        <taxon>Pseudomonadati</taxon>
        <taxon>Pseudomonadota</taxon>
        <taxon>Betaproteobacteria</taxon>
        <taxon>Burkholderiales</taxon>
        <taxon>Oxalobacteraceae</taxon>
        <taxon>Janthinobacterium</taxon>
    </lineage>
</organism>
<name>A0A1E8PQ50_9BURK</name>
<dbReference type="EMBL" id="MAQB02000001">
    <property type="protein sequence ID" value="OFJ48416.1"/>
    <property type="molecule type" value="Genomic_DNA"/>
</dbReference>